<organism evidence="2 4">
    <name type="scientific">Heyndrickxia coagulans</name>
    <name type="common">Weizmannia coagulans</name>
    <dbReference type="NCBI Taxonomy" id="1398"/>
    <lineage>
        <taxon>Bacteria</taxon>
        <taxon>Bacillati</taxon>
        <taxon>Bacillota</taxon>
        <taxon>Bacilli</taxon>
        <taxon>Bacillales</taxon>
        <taxon>Bacillaceae</taxon>
        <taxon>Heyndrickxia</taxon>
    </lineage>
</organism>
<sequence length="53" mass="6241">MDGLLISKKRRENIEKPAAFFENTVWQMYKASYIKMNLNFSHQNQLNIASGYT</sequence>
<dbReference type="Proteomes" id="UP000032024">
    <property type="component" value="Chromosome"/>
</dbReference>
<keyword evidence="3" id="KW-1185">Reference proteome</keyword>
<gene>
    <name evidence="2" type="ORF">HMPREF3213_03248</name>
    <name evidence="1" type="ORF">SB48_HM08orf04622</name>
</gene>
<dbReference type="AlphaFoldDB" id="A0A0C5C5U5"/>
<dbReference type="EMBL" id="CP010525">
    <property type="protein sequence ID" value="AJO23688.1"/>
    <property type="molecule type" value="Genomic_DNA"/>
</dbReference>
<reference evidence="1" key="1">
    <citation type="submission" date="2015-01" db="EMBL/GenBank/DDBJ databases">
        <title>Comparative genome analysis of Bacillus coagulans HM-08, Clostridium butyricum HM-68, Bacillus subtilis HM-66 and Bacillus licheniformis BL-09.</title>
        <authorList>
            <person name="Zhang H."/>
        </authorList>
    </citation>
    <scope>NUCLEOTIDE SEQUENCE [LARGE SCALE GENOMIC DNA]</scope>
    <source>
        <strain evidence="1">HM-08</strain>
    </source>
</reference>
<proteinExistence type="predicted"/>
<evidence type="ECO:0000313" key="4">
    <source>
        <dbReference type="Proteomes" id="UP000070376"/>
    </source>
</evidence>
<name>A0A0C5C5U5_HEYCO</name>
<reference evidence="3" key="2">
    <citation type="submission" date="2015-01" db="EMBL/GenBank/DDBJ databases">
        <title>Comparative genome analysis of Bacillus coagulans HM-08, Clostridium butyricum HM-68, Bacillus subtilis HM-66 and Bacillus paralicheniformis BL-09.</title>
        <authorList>
            <person name="Zhang H."/>
        </authorList>
    </citation>
    <scope>NUCLEOTIDE SEQUENCE [LARGE SCALE GENOMIC DNA]</scope>
    <source>
        <strain evidence="3">HM-08</strain>
    </source>
</reference>
<dbReference type="PATRIC" id="fig|1398.18.peg.2870"/>
<dbReference type="Proteomes" id="UP000070376">
    <property type="component" value="Unassembled WGS sequence"/>
</dbReference>
<dbReference type="STRING" id="1398.AB434_2407"/>
<accession>A0A0C5C5U5</accession>
<evidence type="ECO:0000313" key="3">
    <source>
        <dbReference type="Proteomes" id="UP000032024"/>
    </source>
</evidence>
<reference evidence="2" key="4">
    <citation type="submission" date="2016-01" db="EMBL/GenBank/DDBJ databases">
        <authorList>
            <person name="Oliw E.H."/>
        </authorList>
    </citation>
    <scope>NUCLEOTIDE SEQUENCE [LARGE SCALE GENOMIC DNA]</scope>
    <source>
        <strain evidence="2">GED7749B</strain>
    </source>
</reference>
<evidence type="ECO:0000313" key="2">
    <source>
        <dbReference type="EMBL" id="KWZ77645.1"/>
    </source>
</evidence>
<reference evidence="4" key="3">
    <citation type="submission" date="2016-01" db="EMBL/GenBank/DDBJ databases">
        <authorList>
            <person name="Mitreva M."/>
            <person name="Pepin K.H."/>
            <person name="Mihindukulasuriya K.A."/>
            <person name="Fulton R."/>
            <person name="Fronick C."/>
            <person name="O'Laughlin M."/>
            <person name="Miner T."/>
            <person name="Herter B."/>
            <person name="Rosa B.A."/>
            <person name="Cordes M."/>
            <person name="Tomlinson C."/>
            <person name="Wollam A."/>
            <person name="Palsikar V.B."/>
            <person name="Mardis E.R."/>
            <person name="Wilson R.K."/>
        </authorList>
    </citation>
    <scope>NUCLEOTIDE SEQUENCE [LARGE SCALE GENOMIC DNA]</scope>
    <source>
        <strain evidence="4">GED7749B</strain>
    </source>
</reference>
<dbReference type="EMBL" id="LRPN01000165">
    <property type="protein sequence ID" value="KWZ77645.1"/>
    <property type="molecule type" value="Genomic_DNA"/>
</dbReference>
<protein>
    <submittedName>
        <fullName evidence="2">Uncharacterized protein</fullName>
    </submittedName>
</protein>
<evidence type="ECO:0000313" key="1">
    <source>
        <dbReference type="EMBL" id="AJO23688.1"/>
    </source>
</evidence>